<dbReference type="CDD" id="cd16913">
    <property type="entry name" value="YkuD_like"/>
    <property type="match status" value="1"/>
</dbReference>
<dbReference type="NCBIfam" id="NF004785">
    <property type="entry name" value="PRK06132.1-2"/>
    <property type="match status" value="1"/>
</dbReference>
<dbReference type="SUPFAM" id="SSF141523">
    <property type="entry name" value="L,D-transpeptidase catalytic domain-like"/>
    <property type="match status" value="1"/>
</dbReference>
<dbReference type="EMBL" id="CP049869">
    <property type="protein sequence ID" value="QIK80053.1"/>
    <property type="molecule type" value="Genomic_DNA"/>
</dbReference>
<reference evidence="9 10" key="1">
    <citation type="submission" date="2020-03" db="EMBL/GenBank/DDBJ databases">
        <title>Sphingomonas sp. nov., isolated from fish.</title>
        <authorList>
            <person name="Hyun D.-W."/>
            <person name="Bae J.-W."/>
        </authorList>
    </citation>
    <scope>NUCLEOTIDE SEQUENCE [LARGE SCALE GENOMIC DNA]</scope>
    <source>
        <strain evidence="9 10">HDW15B</strain>
    </source>
</reference>
<gene>
    <name evidence="9" type="ORF">G7077_09920</name>
</gene>
<evidence type="ECO:0000256" key="6">
    <source>
        <dbReference type="ARBA" id="ARBA00023316"/>
    </source>
</evidence>
<keyword evidence="5 7" id="KW-0573">Peptidoglycan synthesis</keyword>
<dbReference type="InterPro" id="IPR038063">
    <property type="entry name" value="Transpep_catalytic_dom"/>
</dbReference>
<protein>
    <submittedName>
        <fullName evidence="9">L,D-transpeptidase family protein</fullName>
    </submittedName>
</protein>
<keyword evidence="10" id="KW-1185">Reference proteome</keyword>
<dbReference type="PANTHER" id="PTHR30582:SF2">
    <property type="entry name" value="L,D-TRANSPEPTIDASE YCIB-RELATED"/>
    <property type="match status" value="1"/>
</dbReference>
<evidence type="ECO:0000256" key="5">
    <source>
        <dbReference type="ARBA" id="ARBA00022984"/>
    </source>
</evidence>
<dbReference type="PANTHER" id="PTHR30582">
    <property type="entry name" value="L,D-TRANSPEPTIDASE"/>
    <property type="match status" value="1"/>
</dbReference>
<evidence type="ECO:0000256" key="4">
    <source>
        <dbReference type="ARBA" id="ARBA00022960"/>
    </source>
</evidence>
<organism evidence="9 10">
    <name type="scientific">Sphingomonas piscis</name>
    <dbReference type="NCBI Taxonomy" id="2714943"/>
    <lineage>
        <taxon>Bacteria</taxon>
        <taxon>Pseudomonadati</taxon>
        <taxon>Pseudomonadota</taxon>
        <taxon>Alphaproteobacteria</taxon>
        <taxon>Sphingomonadales</taxon>
        <taxon>Sphingomonadaceae</taxon>
        <taxon>Sphingomonas</taxon>
    </lineage>
</organism>
<dbReference type="GO" id="GO:0008360">
    <property type="term" value="P:regulation of cell shape"/>
    <property type="evidence" value="ECO:0007669"/>
    <property type="project" value="UniProtKB-UniRule"/>
</dbReference>
<evidence type="ECO:0000256" key="3">
    <source>
        <dbReference type="ARBA" id="ARBA00022679"/>
    </source>
</evidence>
<dbReference type="Pfam" id="PF03734">
    <property type="entry name" value="YkuD"/>
    <property type="match status" value="1"/>
</dbReference>
<feature type="active site" description="Proton donor/acceptor" evidence="7">
    <location>
        <position position="148"/>
    </location>
</feature>
<accession>A0A6G7YTI8</accession>
<dbReference type="PROSITE" id="PS52029">
    <property type="entry name" value="LD_TPASE"/>
    <property type="match status" value="1"/>
</dbReference>
<dbReference type="InterPro" id="IPR005490">
    <property type="entry name" value="LD_TPept_cat_dom"/>
</dbReference>
<dbReference type="GO" id="GO:0005576">
    <property type="term" value="C:extracellular region"/>
    <property type="evidence" value="ECO:0007669"/>
    <property type="project" value="TreeGrafter"/>
</dbReference>
<dbReference type="GO" id="GO:0018104">
    <property type="term" value="P:peptidoglycan-protein cross-linking"/>
    <property type="evidence" value="ECO:0007669"/>
    <property type="project" value="TreeGrafter"/>
</dbReference>
<dbReference type="AlphaFoldDB" id="A0A6G7YTI8"/>
<dbReference type="GO" id="GO:0071555">
    <property type="term" value="P:cell wall organization"/>
    <property type="evidence" value="ECO:0007669"/>
    <property type="project" value="UniProtKB-UniRule"/>
</dbReference>
<dbReference type="Proteomes" id="UP000503222">
    <property type="component" value="Chromosome"/>
</dbReference>
<comment type="similarity">
    <text evidence="2">Belongs to the YkuD family.</text>
</comment>
<dbReference type="UniPathway" id="UPA00219"/>
<proteinExistence type="inferred from homology"/>
<keyword evidence="6 7" id="KW-0961">Cell wall biogenesis/degradation</keyword>
<dbReference type="InterPro" id="IPR050979">
    <property type="entry name" value="LD-transpeptidase"/>
</dbReference>
<feature type="domain" description="L,D-TPase catalytic" evidence="8">
    <location>
        <begin position="76"/>
        <end position="185"/>
    </location>
</feature>
<evidence type="ECO:0000256" key="2">
    <source>
        <dbReference type="ARBA" id="ARBA00005992"/>
    </source>
</evidence>
<evidence type="ECO:0000259" key="8">
    <source>
        <dbReference type="PROSITE" id="PS52029"/>
    </source>
</evidence>
<dbReference type="GO" id="GO:0071972">
    <property type="term" value="F:peptidoglycan L,D-transpeptidase activity"/>
    <property type="evidence" value="ECO:0007669"/>
    <property type="project" value="TreeGrafter"/>
</dbReference>
<dbReference type="Gene3D" id="2.40.440.10">
    <property type="entry name" value="L,D-transpeptidase catalytic domain-like"/>
    <property type="match status" value="1"/>
</dbReference>
<feature type="active site" description="Nucleophile" evidence="7">
    <location>
        <position position="161"/>
    </location>
</feature>
<evidence type="ECO:0000313" key="10">
    <source>
        <dbReference type="Proteomes" id="UP000503222"/>
    </source>
</evidence>
<evidence type="ECO:0000256" key="1">
    <source>
        <dbReference type="ARBA" id="ARBA00004752"/>
    </source>
</evidence>
<evidence type="ECO:0000313" key="9">
    <source>
        <dbReference type="EMBL" id="QIK80053.1"/>
    </source>
</evidence>
<keyword evidence="4 7" id="KW-0133">Cell shape</keyword>
<name>A0A6G7YTI8_9SPHN</name>
<comment type="pathway">
    <text evidence="1 7">Cell wall biogenesis; peptidoglycan biosynthesis.</text>
</comment>
<dbReference type="KEGG" id="spii:G7077_09920"/>
<dbReference type="GO" id="GO:0016740">
    <property type="term" value="F:transferase activity"/>
    <property type="evidence" value="ECO:0007669"/>
    <property type="project" value="UniProtKB-KW"/>
</dbReference>
<sequence length="186" mass="19305">MAVAVAAPVFAATLETPEQPALVAAVPVAAAPDAEPVTPAEPVVAADPFAAEIADKGLKPGDFVWREGAAGIEGPVGVTVSISDQRAYVYRGETLVAVSTVSTGKPGHRTPTGTFPITEKRAVHFSSKYDNAPMPHMQRLTNDGVALHAGRIPGHPASHGCVRLPAKFAADLFKVTRRGTPVTITL</sequence>
<keyword evidence="3" id="KW-0808">Transferase</keyword>
<evidence type="ECO:0000256" key="7">
    <source>
        <dbReference type="PROSITE-ProRule" id="PRU01373"/>
    </source>
</evidence>